<protein>
    <recommendedName>
        <fullName evidence="2">Tyrosine-protein kinase G-rich domain-containing protein</fullName>
    </recommendedName>
</protein>
<feature type="non-terminal residue" evidence="3">
    <location>
        <position position="173"/>
    </location>
</feature>
<dbReference type="Pfam" id="PF13807">
    <property type="entry name" value="GNVR"/>
    <property type="match status" value="1"/>
</dbReference>
<accession>X1JFF7</accession>
<dbReference type="GO" id="GO:0005886">
    <property type="term" value="C:plasma membrane"/>
    <property type="evidence" value="ECO:0007669"/>
    <property type="project" value="TreeGrafter"/>
</dbReference>
<organism evidence="3">
    <name type="scientific">marine sediment metagenome</name>
    <dbReference type="NCBI Taxonomy" id="412755"/>
    <lineage>
        <taxon>unclassified sequences</taxon>
        <taxon>metagenomes</taxon>
        <taxon>ecological metagenomes</taxon>
    </lineage>
</organism>
<keyword evidence="1" id="KW-0472">Membrane</keyword>
<dbReference type="InterPro" id="IPR032807">
    <property type="entry name" value="GNVR"/>
</dbReference>
<dbReference type="GO" id="GO:0004713">
    <property type="term" value="F:protein tyrosine kinase activity"/>
    <property type="evidence" value="ECO:0007669"/>
    <property type="project" value="TreeGrafter"/>
</dbReference>
<evidence type="ECO:0000313" key="3">
    <source>
        <dbReference type="EMBL" id="GAH77054.1"/>
    </source>
</evidence>
<feature type="non-terminal residue" evidence="3">
    <location>
        <position position="1"/>
    </location>
</feature>
<dbReference type="EMBL" id="BARU01044305">
    <property type="protein sequence ID" value="GAH77054.1"/>
    <property type="molecule type" value="Genomic_DNA"/>
</dbReference>
<reference evidence="3" key="1">
    <citation type="journal article" date="2014" name="Front. Microbiol.">
        <title>High frequency of phylogenetically diverse reductive dehalogenase-homologous genes in deep subseafloor sedimentary metagenomes.</title>
        <authorList>
            <person name="Kawai M."/>
            <person name="Futagami T."/>
            <person name="Toyoda A."/>
            <person name="Takaki Y."/>
            <person name="Nishi S."/>
            <person name="Hori S."/>
            <person name="Arai W."/>
            <person name="Tsubouchi T."/>
            <person name="Morono Y."/>
            <person name="Uchiyama I."/>
            <person name="Ito T."/>
            <person name="Fujiyama A."/>
            <person name="Inagaki F."/>
            <person name="Takami H."/>
        </authorList>
    </citation>
    <scope>NUCLEOTIDE SEQUENCE</scope>
    <source>
        <strain evidence="3">Expedition CK06-06</strain>
    </source>
</reference>
<gene>
    <name evidence="3" type="ORF">S03H2_67615</name>
</gene>
<feature type="domain" description="Tyrosine-protein kinase G-rich" evidence="2">
    <location>
        <begin position="18"/>
        <end position="91"/>
    </location>
</feature>
<dbReference type="PANTHER" id="PTHR32309:SF13">
    <property type="entry name" value="FERRIC ENTEROBACTIN TRANSPORT PROTEIN FEPE"/>
    <property type="match status" value="1"/>
</dbReference>
<comment type="caution">
    <text evidence="3">The sequence shown here is derived from an EMBL/GenBank/DDBJ whole genome shotgun (WGS) entry which is preliminary data.</text>
</comment>
<name>X1JFF7_9ZZZZ</name>
<proteinExistence type="predicted"/>
<sequence>HKADVIRMNSNAIFYNSLKIEVDNKRRLLNSLVERQNETLVSARLGGLKTSNTSIIDKAEVPKFPVSPNTKLNLILALFVGIFGGVGLCFFLEFLDNSVKGPEEVEKLTGLPSLGVIPYLSPDGMKKKNRYSYYSKYKYSYSEKKETPGREEALPDIKEIELVNHFHPKFFIS</sequence>
<dbReference type="InterPro" id="IPR050445">
    <property type="entry name" value="Bact_polysacc_biosynth/exp"/>
</dbReference>
<dbReference type="PANTHER" id="PTHR32309">
    <property type="entry name" value="TYROSINE-PROTEIN KINASE"/>
    <property type="match status" value="1"/>
</dbReference>
<evidence type="ECO:0000256" key="1">
    <source>
        <dbReference type="SAM" id="Phobius"/>
    </source>
</evidence>
<feature type="transmembrane region" description="Helical" evidence="1">
    <location>
        <begin position="72"/>
        <end position="92"/>
    </location>
</feature>
<keyword evidence="1" id="KW-0812">Transmembrane</keyword>
<evidence type="ECO:0000259" key="2">
    <source>
        <dbReference type="Pfam" id="PF13807"/>
    </source>
</evidence>
<keyword evidence="1" id="KW-1133">Transmembrane helix</keyword>
<dbReference type="AlphaFoldDB" id="X1JFF7"/>